<feature type="domain" description="Zn(2)-C6 fungal-type" evidence="2">
    <location>
        <begin position="13"/>
        <end position="43"/>
    </location>
</feature>
<protein>
    <recommendedName>
        <fullName evidence="2">Zn(2)-C6 fungal-type domain-containing protein</fullName>
    </recommendedName>
</protein>
<dbReference type="SMART" id="SM00066">
    <property type="entry name" value="GAL4"/>
    <property type="match status" value="1"/>
</dbReference>
<dbReference type="PROSITE" id="PS50048">
    <property type="entry name" value="ZN2_CY6_FUNGAL_2"/>
    <property type="match status" value="1"/>
</dbReference>
<sequence>MATRRSHTKSRNGCRDCKRRKVKCDEAYPSCFNCTRHGITCSISTTRASPGDIRPLRPCQADTQRPASGLDFLDVAAGHKQTIVAAPSIEVWGRGLELMHHYTLYTADSLAERLDIKHVWRVTFVEIGYGCNFVMHGILAMAALHKAYLLPSERDAYLDLAASHQNAGLEGYRAALPDMNDKNWENFFAFSSVVVLYVASLPTRLGRGAVPNILELFTFVRGVRIVLDPYQGRLHKTKFRSILHGTWVIDPDDVDYRNPQMQYSPLPNDVFKALGDLATFFNDTLRGDARDEYATAVAELEKAVYLMAHSGASIEAGTLLVWPYVVSENIMADIQAQSPYAMVLLAYFAVPLCVLEKRYWFVEGWARRLLGLVDECLGEGGVLGEVVGWPRRKASELYGLI</sequence>
<accession>A0A8H6IXY6</accession>
<organism evidence="3 4">
    <name type="scientific">Colletotrichum sojae</name>
    <dbReference type="NCBI Taxonomy" id="2175907"/>
    <lineage>
        <taxon>Eukaryota</taxon>
        <taxon>Fungi</taxon>
        <taxon>Dikarya</taxon>
        <taxon>Ascomycota</taxon>
        <taxon>Pezizomycotina</taxon>
        <taxon>Sordariomycetes</taxon>
        <taxon>Hypocreomycetidae</taxon>
        <taxon>Glomerellales</taxon>
        <taxon>Glomerellaceae</taxon>
        <taxon>Colletotrichum</taxon>
        <taxon>Colletotrichum orchidearum species complex</taxon>
    </lineage>
</organism>
<dbReference type="CDD" id="cd00067">
    <property type="entry name" value="GAL4"/>
    <property type="match status" value="1"/>
</dbReference>
<keyword evidence="4" id="KW-1185">Reference proteome</keyword>
<keyword evidence="1" id="KW-0539">Nucleus</keyword>
<dbReference type="InterPro" id="IPR053157">
    <property type="entry name" value="Sterol_Uptake_Regulator"/>
</dbReference>
<dbReference type="AlphaFoldDB" id="A0A8H6IXY6"/>
<dbReference type="EMBL" id="WIGN01000254">
    <property type="protein sequence ID" value="KAF6802932.1"/>
    <property type="molecule type" value="Genomic_DNA"/>
</dbReference>
<dbReference type="InterPro" id="IPR001138">
    <property type="entry name" value="Zn2Cys6_DnaBD"/>
</dbReference>
<dbReference type="Gene3D" id="4.10.240.10">
    <property type="entry name" value="Zn(2)-C6 fungal-type DNA-binding domain"/>
    <property type="match status" value="1"/>
</dbReference>
<reference evidence="3 4" key="1">
    <citation type="journal article" date="2020" name="Phytopathology">
        <title>Genome Sequence Resources of Colletotrichum truncatum, C. plurivorum, C. musicola, and C. sojae: Four Species Pathogenic to Soybean (Glycine max).</title>
        <authorList>
            <person name="Rogerio F."/>
            <person name="Boufleur T.R."/>
            <person name="Ciampi-Guillardi M."/>
            <person name="Sukno S.A."/>
            <person name="Thon M.R."/>
            <person name="Massola Junior N.S."/>
            <person name="Baroncelli R."/>
        </authorList>
    </citation>
    <scope>NUCLEOTIDE SEQUENCE [LARGE SCALE GENOMIC DNA]</scope>
    <source>
        <strain evidence="3 4">LFN0009</strain>
    </source>
</reference>
<proteinExistence type="predicted"/>
<dbReference type="GO" id="GO:0001228">
    <property type="term" value="F:DNA-binding transcription activator activity, RNA polymerase II-specific"/>
    <property type="evidence" value="ECO:0007669"/>
    <property type="project" value="TreeGrafter"/>
</dbReference>
<name>A0A8H6IXY6_9PEZI</name>
<comment type="caution">
    <text evidence="3">The sequence shown here is derived from an EMBL/GenBank/DDBJ whole genome shotgun (WGS) entry which is preliminary data.</text>
</comment>
<dbReference type="InterPro" id="IPR036864">
    <property type="entry name" value="Zn2-C6_fun-type_DNA-bd_sf"/>
</dbReference>
<dbReference type="Proteomes" id="UP000652219">
    <property type="component" value="Unassembled WGS sequence"/>
</dbReference>
<dbReference type="GO" id="GO:0008270">
    <property type="term" value="F:zinc ion binding"/>
    <property type="evidence" value="ECO:0007669"/>
    <property type="project" value="InterPro"/>
</dbReference>
<dbReference type="SUPFAM" id="SSF57701">
    <property type="entry name" value="Zn2/Cys6 DNA-binding domain"/>
    <property type="match status" value="1"/>
</dbReference>
<evidence type="ECO:0000313" key="3">
    <source>
        <dbReference type="EMBL" id="KAF6802932.1"/>
    </source>
</evidence>
<evidence type="ECO:0000313" key="4">
    <source>
        <dbReference type="Proteomes" id="UP000652219"/>
    </source>
</evidence>
<dbReference type="PANTHER" id="PTHR47784">
    <property type="entry name" value="STEROL UPTAKE CONTROL PROTEIN 2"/>
    <property type="match status" value="1"/>
</dbReference>
<gene>
    <name evidence="3" type="ORF">CSOJ01_11257</name>
</gene>
<dbReference type="PANTHER" id="PTHR47784:SF5">
    <property type="entry name" value="STEROL UPTAKE CONTROL PROTEIN 2"/>
    <property type="match status" value="1"/>
</dbReference>
<evidence type="ECO:0000256" key="1">
    <source>
        <dbReference type="ARBA" id="ARBA00023242"/>
    </source>
</evidence>
<dbReference type="PROSITE" id="PS00463">
    <property type="entry name" value="ZN2_CY6_FUNGAL_1"/>
    <property type="match status" value="1"/>
</dbReference>
<evidence type="ECO:0000259" key="2">
    <source>
        <dbReference type="PROSITE" id="PS50048"/>
    </source>
</evidence>
<dbReference type="Pfam" id="PF00172">
    <property type="entry name" value="Zn_clus"/>
    <property type="match status" value="1"/>
</dbReference>